<gene>
    <name evidence="2" type="ORF">L195_g022703</name>
</gene>
<evidence type="ECO:0000313" key="3">
    <source>
        <dbReference type="Proteomes" id="UP000236291"/>
    </source>
</evidence>
<proteinExistence type="predicted"/>
<evidence type="ECO:0000313" key="2">
    <source>
        <dbReference type="EMBL" id="PNX99438.1"/>
    </source>
</evidence>
<reference evidence="2 3" key="1">
    <citation type="journal article" date="2014" name="Am. J. Bot.">
        <title>Genome assembly and annotation for red clover (Trifolium pratense; Fabaceae).</title>
        <authorList>
            <person name="Istvanek J."/>
            <person name="Jaros M."/>
            <person name="Krenek A."/>
            <person name="Repkova J."/>
        </authorList>
    </citation>
    <scope>NUCLEOTIDE SEQUENCE [LARGE SCALE GENOMIC DNA]</scope>
    <source>
        <strain evidence="3">cv. Tatra</strain>
        <tissue evidence="2">Young leaves</tissue>
    </source>
</reference>
<feature type="transmembrane region" description="Helical" evidence="1">
    <location>
        <begin position="34"/>
        <end position="52"/>
    </location>
</feature>
<dbReference type="EMBL" id="ASHM01017759">
    <property type="protein sequence ID" value="PNX99438.1"/>
    <property type="molecule type" value="Genomic_DNA"/>
</dbReference>
<reference evidence="2 3" key="2">
    <citation type="journal article" date="2017" name="Front. Plant Sci.">
        <title>Gene Classification and Mining of Molecular Markers Useful in Red Clover (Trifolium pratense) Breeding.</title>
        <authorList>
            <person name="Istvanek J."/>
            <person name="Dluhosova J."/>
            <person name="Dluhos P."/>
            <person name="Patkova L."/>
            <person name="Nedelnik J."/>
            <person name="Repkova J."/>
        </authorList>
    </citation>
    <scope>NUCLEOTIDE SEQUENCE [LARGE SCALE GENOMIC DNA]</scope>
    <source>
        <strain evidence="3">cv. Tatra</strain>
        <tissue evidence="2">Young leaves</tissue>
    </source>
</reference>
<dbReference type="Proteomes" id="UP000236291">
    <property type="component" value="Unassembled WGS sequence"/>
</dbReference>
<organism evidence="2 3">
    <name type="scientific">Trifolium pratense</name>
    <name type="common">Red clover</name>
    <dbReference type="NCBI Taxonomy" id="57577"/>
    <lineage>
        <taxon>Eukaryota</taxon>
        <taxon>Viridiplantae</taxon>
        <taxon>Streptophyta</taxon>
        <taxon>Embryophyta</taxon>
        <taxon>Tracheophyta</taxon>
        <taxon>Spermatophyta</taxon>
        <taxon>Magnoliopsida</taxon>
        <taxon>eudicotyledons</taxon>
        <taxon>Gunneridae</taxon>
        <taxon>Pentapetalae</taxon>
        <taxon>rosids</taxon>
        <taxon>fabids</taxon>
        <taxon>Fabales</taxon>
        <taxon>Fabaceae</taxon>
        <taxon>Papilionoideae</taxon>
        <taxon>50 kb inversion clade</taxon>
        <taxon>NPAAA clade</taxon>
        <taxon>Hologalegina</taxon>
        <taxon>IRL clade</taxon>
        <taxon>Trifolieae</taxon>
        <taxon>Trifolium</taxon>
    </lineage>
</organism>
<accession>A0A2K3N8S8</accession>
<keyword evidence="1" id="KW-0472">Membrane</keyword>
<name>A0A2K3N8S8_TRIPR</name>
<sequence>MAATHHCGLHGCTMNGAMKETQNQKRVKPSIGKFLVFLLLLVSNALHAPLRIDQPPKAFPTPPSRNF</sequence>
<comment type="caution">
    <text evidence="2">The sequence shown here is derived from an EMBL/GenBank/DDBJ whole genome shotgun (WGS) entry which is preliminary data.</text>
</comment>
<protein>
    <submittedName>
        <fullName evidence="2">Uncharacterized protein</fullName>
    </submittedName>
</protein>
<keyword evidence="1" id="KW-1133">Transmembrane helix</keyword>
<keyword evidence="1" id="KW-0812">Transmembrane</keyword>
<evidence type="ECO:0000256" key="1">
    <source>
        <dbReference type="SAM" id="Phobius"/>
    </source>
</evidence>
<dbReference type="AlphaFoldDB" id="A0A2K3N8S8"/>